<dbReference type="OrthoDB" id="9784513at2"/>
<dbReference type="InterPro" id="IPR025644">
    <property type="entry name" value="DUF4344"/>
</dbReference>
<organism evidence="4 5">
    <name type="scientific">Bordetella genomosp. 10</name>
    <dbReference type="NCBI Taxonomy" id="1416804"/>
    <lineage>
        <taxon>Bacteria</taxon>
        <taxon>Pseudomonadati</taxon>
        <taxon>Pseudomonadota</taxon>
        <taxon>Betaproteobacteria</taxon>
        <taxon>Burkholderiales</taxon>
        <taxon>Alcaligenaceae</taxon>
        <taxon>Bordetella</taxon>
    </lineage>
</organism>
<feature type="compositionally biased region" description="Low complexity" evidence="1">
    <location>
        <begin position="545"/>
        <end position="569"/>
    </location>
</feature>
<dbReference type="RefSeq" id="WP_094852159.1">
    <property type="nucleotide sequence ID" value="NZ_NEVM01000001.1"/>
</dbReference>
<keyword evidence="5" id="KW-1185">Reference proteome</keyword>
<dbReference type="PROSITE" id="PS50206">
    <property type="entry name" value="RHODANESE_3"/>
    <property type="match status" value="1"/>
</dbReference>
<dbReference type="Proteomes" id="UP000216020">
    <property type="component" value="Unassembled WGS sequence"/>
</dbReference>
<dbReference type="AlphaFoldDB" id="A0A261SLX3"/>
<dbReference type="EMBL" id="NEVM01000001">
    <property type="protein sequence ID" value="OZI38061.1"/>
    <property type="molecule type" value="Genomic_DNA"/>
</dbReference>
<evidence type="ECO:0000256" key="2">
    <source>
        <dbReference type="SAM" id="SignalP"/>
    </source>
</evidence>
<dbReference type="SUPFAM" id="SSF52821">
    <property type="entry name" value="Rhodanese/Cell cycle control phosphatase"/>
    <property type="match status" value="1"/>
</dbReference>
<dbReference type="InterPro" id="IPR036873">
    <property type="entry name" value="Rhodanese-like_dom_sf"/>
</dbReference>
<evidence type="ECO:0000313" key="5">
    <source>
        <dbReference type="Proteomes" id="UP000216020"/>
    </source>
</evidence>
<proteinExistence type="predicted"/>
<protein>
    <recommendedName>
        <fullName evidence="3">Rhodanese domain-containing protein</fullName>
    </recommendedName>
</protein>
<feature type="chain" id="PRO_5012447185" description="Rhodanese domain-containing protein" evidence="2">
    <location>
        <begin position="50"/>
        <end position="729"/>
    </location>
</feature>
<sequence>MSVEGPGRVSMNRNDGDAGAGRIAFRMSRAGAVSLALGLAVLCMNPASAATPDPLGPLRGAEKTQLRQGWSSREQGPWFVLQNDDAKQSEQTLVLGRGAAGDAGRYVSARLAVDSKQPSASIGLLTRNTSSGDLCLMEVTASADVNLFCVVRGKNVKIASQPKAAKLGGDDFAQLIEADDGATFFLNGKKVGTVEPGTLAIDQVGIMAYDTGMFGVSGFKAMTLAEAKKAADNADAGDPPKPARKAGNKEAGDPPGVVLNAMEQRYQGIGPIPQFDGTTVRRVAAYLGIAQSIFTHEFGHALIGELDLPSTGPEEDAVDIFSALHLVDPTIYKTDDKDIETIGREVAIYGALQWYYSGKLGEASGRGETPWQDEHTPDLKRYRNFFCVIYGGNPTVFQNLAEGTGMDERTLSRCEGEYTKQNRAWRTILAPYTRVGPWHPEGTQPANAPGAKITMKFEPSKYRLGQFFKDAFSEGMISNAEELSKTYVLPRPLTVVYRDCDEINAWYSHDDASITMCYNLLGSMIDMVSDIEMKTVDGWTTAGSAAPAKNPAAAPAANAPAPSNASNAPVSTGNFNEAKDFGTPPTLVLFPAPYKGPTPTTNPRARVVTTAQLVDFLKSGDKVLLIDTSRSDQTIPGAIQEPETGRDGSLTDTMQERLVEWLSSKAQGDAKLPIVFFGTGLNDRSSYNAALRSGEGKLNTFWYRGGLEAWNAAGLPLRPVPKENARTSN</sequence>
<reference evidence="5" key="1">
    <citation type="submission" date="2017-05" db="EMBL/GenBank/DDBJ databases">
        <title>Complete and WGS of Bordetella genogroups.</title>
        <authorList>
            <person name="Spilker T."/>
            <person name="Lipuma J."/>
        </authorList>
    </citation>
    <scope>NUCLEOTIDE SEQUENCE [LARGE SCALE GENOMIC DNA]</scope>
    <source>
        <strain evidence="5">AU16122</strain>
    </source>
</reference>
<evidence type="ECO:0000256" key="1">
    <source>
        <dbReference type="SAM" id="MobiDB-lite"/>
    </source>
</evidence>
<comment type="caution">
    <text evidence="4">The sequence shown here is derived from an EMBL/GenBank/DDBJ whole genome shotgun (WGS) entry which is preliminary data.</text>
</comment>
<keyword evidence="2" id="KW-0732">Signal</keyword>
<feature type="region of interest" description="Disordered" evidence="1">
    <location>
        <begin position="545"/>
        <end position="577"/>
    </location>
</feature>
<name>A0A261SLX3_9BORD</name>
<evidence type="ECO:0000259" key="3">
    <source>
        <dbReference type="PROSITE" id="PS50206"/>
    </source>
</evidence>
<feature type="domain" description="Rhodanese" evidence="3">
    <location>
        <begin position="655"/>
        <end position="719"/>
    </location>
</feature>
<dbReference type="Pfam" id="PF14247">
    <property type="entry name" value="DUF4344"/>
    <property type="match status" value="2"/>
</dbReference>
<dbReference type="Gene3D" id="3.40.250.10">
    <property type="entry name" value="Rhodanese-like domain"/>
    <property type="match status" value="1"/>
</dbReference>
<feature type="signal peptide" evidence="2">
    <location>
        <begin position="1"/>
        <end position="49"/>
    </location>
</feature>
<evidence type="ECO:0000313" key="4">
    <source>
        <dbReference type="EMBL" id="OZI38061.1"/>
    </source>
</evidence>
<feature type="region of interest" description="Disordered" evidence="1">
    <location>
        <begin position="231"/>
        <end position="256"/>
    </location>
</feature>
<dbReference type="InterPro" id="IPR001763">
    <property type="entry name" value="Rhodanese-like_dom"/>
</dbReference>
<accession>A0A261SLX3</accession>
<gene>
    <name evidence="4" type="ORF">CAL29_06860</name>
</gene>